<reference evidence="1 2" key="1">
    <citation type="journal article" date="2022" name="Genome Biol. Evol.">
        <title>The Spruce Budworm Genome: Reconstructing the Evolutionary History of Antifreeze Proteins.</title>
        <authorList>
            <person name="Beliveau C."/>
            <person name="Gagne P."/>
            <person name="Picq S."/>
            <person name="Vernygora O."/>
            <person name="Keeling C.I."/>
            <person name="Pinkney K."/>
            <person name="Doucet D."/>
            <person name="Wen F."/>
            <person name="Johnston J.S."/>
            <person name="Maaroufi H."/>
            <person name="Boyle B."/>
            <person name="Laroche J."/>
            <person name="Dewar K."/>
            <person name="Juretic N."/>
            <person name="Blackburn G."/>
            <person name="Nisole A."/>
            <person name="Brunet B."/>
            <person name="Brandao M."/>
            <person name="Lumley L."/>
            <person name="Duan J."/>
            <person name="Quan G."/>
            <person name="Lucarotti C.J."/>
            <person name="Roe A.D."/>
            <person name="Sperling F.A.H."/>
            <person name="Levesque R.C."/>
            <person name="Cusson M."/>
        </authorList>
    </citation>
    <scope>NUCLEOTIDE SEQUENCE [LARGE SCALE GENOMIC DNA]</scope>
    <source>
        <strain evidence="1">Glfc:IPQL:Cfum</strain>
    </source>
</reference>
<protein>
    <submittedName>
        <fullName evidence="1">Uncharacterized protein</fullName>
    </submittedName>
</protein>
<name>A0ACC0JJE3_CHOFU</name>
<proteinExistence type="predicted"/>
<gene>
    <name evidence="1" type="ORF">MSG28_002611</name>
</gene>
<dbReference type="Proteomes" id="UP001064048">
    <property type="component" value="Chromosome 4"/>
</dbReference>
<keyword evidence="2" id="KW-1185">Reference proteome</keyword>
<accession>A0ACC0JJE3</accession>
<organism evidence="1 2">
    <name type="scientific">Choristoneura fumiferana</name>
    <name type="common">Spruce budworm moth</name>
    <name type="synonym">Archips fumiferana</name>
    <dbReference type="NCBI Taxonomy" id="7141"/>
    <lineage>
        <taxon>Eukaryota</taxon>
        <taxon>Metazoa</taxon>
        <taxon>Ecdysozoa</taxon>
        <taxon>Arthropoda</taxon>
        <taxon>Hexapoda</taxon>
        <taxon>Insecta</taxon>
        <taxon>Pterygota</taxon>
        <taxon>Neoptera</taxon>
        <taxon>Endopterygota</taxon>
        <taxon>Lepidoptera</taxon>
        <taxon>Glossata</taxon>
        <taxon>Ditrysia</taxon>
        <taxon>Tortricoidea</taxon>
        <taxon>Tortricidae</taxon>
        <taxon>Tortricinae</taxon>
        <taxon>Choristoneura</taxon>
    </lineage>
</organism>
<sequence>MDWGTVFRYEYSTVSAVRAGEPSTAAGSVVSSRRRASLLDLRHRIMLKKAMPYNTTDLAKKNGPLSGENNGRLHVQAGRVLLAGLVTRIVVVLGGVVPGRERQRDGGRRHARQDRRRLHLLSRLFSMLSSLSSVAASVSPWGGGGGGAAGSSCSAISCPVGLASLSSSVDLAPGLIISQDIIFTSGTWSGYFDPLEVDSLCLRLTSLVKASSGSPSTSSLGTAGANPASAAPAPASPSPAMLRATAPVRPVLSCAHATCYSRRLIRYPHISGSPSTIKARQVIHFLGLFVLHLGVSPAGLGRGPRLRERRARRQRVEAAGAVETAAATVVGPCARSARIATTILLANPAVKQQCLHCCVSAWRWTLRYPPRKSYVRRQRTFPPSTPFFCQDSLAFGRSRQPPTSVHRLRPGDIDVVAAIGDSLAAGSGALEEFALGAFVEYRGVSWCAGGESNWREFLTLPNILKEYNPGLTGYSTGTGEWLERTARLNVAFPVASDQDALKQAKTMPVCLGQCRSTSRLEPSGLVRDDGKRPDGMTLMPWKWDGRWFGTPLASTHSRRPTFHLQPTGPVPLQTLRNASNGANMEIKILVSRMHASPDVDVARHWKMITIFMGANDLCSASCLSPVEWSPLAHARKLARALDYLQAHLPRTIVNLVPVLDVSVSVRVRRSAMCRAMHSLFCTCFHRGGGELRALVAMTRLYQKAEAMLLFYWHTTGQRQTRLYQNTETMLVGLCCSLTVLLAHYKPASDQALPEYRDHAGQRQTRLYQNAETMLVGLCCSLTVLLAHYKPASDQALPEHRGHDGRSLLLTSCYIDPLQANQALPEYRSQLVESDRYSSREDFAVVLQPFMRLFNAPWPPRPPLPLVIHSSYITHDCFHFSQKGHALAANLLWNNLLEPVGNKSDSGQPILLQSFRCPTREAPFIFTAVNSKAYLATGKQDGYDEL</sequence>
<evidence type="ECO:0000313" key="2">
    <source>
        <dbReference type="Proteomes" id="UP001064048"/>
    </source>
</evidence>
<dbReference type="EMBL" id="CM046104">
    <property type="protein sequence ID" value="KAI8423940.1"/>
    <property type="molecule type" value="Genomic_DNA"/>
</dbReference>
<comment type="caution">
    <text evidence="1">The sequence shown here is derived from an EMBL/GenBank/DDBJ whole genome shotgun (WGS) entry which is preliminary data.</text>
</comment>
<evidence type="ECO:0000313" key="1">
    <source>
        <dbReference type="EMBL" id="KAI8423940.1"/>
    </source>
</evidence>